<dbReference type="EMBL" id="UINC01061189">
    <property type="protein sequence ID" value="SVB86498.1"/>
    <property type="molecule type" value="Genomic_DNA"/>
</dbReference>
<organism evidence="1">
    <name type="scientific">marine metagenome</name>
    <dbReference type="NCBI Taxonomy" id="408172"/>
    <lineage>
        <taxon>unclassified sequences</taxon>
        <taxon>metagenomes</taxon>
        <taxon>ecological metagenomes</taxon>
    </lineage>
</organism>
<proteinExistence type="predicted"/>
<name>A0A382HGS4_9ZZZZ</name>
<gene>
    <name evidence="1" type="ORF">METZ01_LOCUS239352</name>
</gene>
<accession>A0A382HGS4</accession>
<evidence type="ECO:0000313" key="1">
    <source>
        <dbReference type="EMBL" id="SVB86498.1"/>
    </source>
</evidence>
<reference evidence="1" key="1">
    <citation type="submission" date="2018-05" db="EMBL/GenBank/DDBJ databases">
        <authorList>
            <person name="Lanie J.A."/>
            <person name="Ng W.-L."/>
            <person name="Kazmierczak K.M."/>
            <person name="Andrzejewski T.M."/>
            <person name="Davidsen T.M."/>
            <person name="Wayne K.J."/>
            <person name="Tettelin H."/>
            <person name="Glass J.I."/>
            <person name="Rusch D."/>
            <person name="Podicherti R."/>
            <person name="Tsui H.-C.T."/>
            <person name="Winkler M.E."/>
        </authorList>
    </citation>
    <scope>NUCLEOTIDE SEQUENCE</scope>
</reference>
<sequence length="149" mass="16727">MNKIPSRIRFRLLLILLLGIPFSGHALPLKSQILGPKNSPVGLAHIYIDYVELMQLDGTPKGRVSFVKTQSGFELFVVRKDEKNEWTGRASDRRLYDVEGKLLAFYDWTTFWSYVYAPDGTRLGQIKCLAFRGVCAAGAAAYLAGILEK</sequence>
<protein>
    <submittedName>
        <fullName evidence="1">Uncharacterized protein</fullName>
    </submittedName>
</protein>
<dbReference type="AlphaFoldDB" id="A0A382HGS4"/>